<organism evidence="1 2">
    <name type="scientific">Aphis craccivora</name>
    <name type="common">Cowpea aphid</name>
    <dbReference type="NCBI Taxonomy" id="307492"/>
    <lineage>
        <taxon>Eukaryota</taxon>
        <taxon>Metazoa</taxon>
        <taxon>Ecdysozoa</taxon>
        <taxon>Arthropoda</taxon>
        <taxon>Hexapoda</taxon>
        <taxon>Insecta</taxon>
        <taxon>Pterygota</taxon>
        <taxon>Neoptera</taxon>
        <taxon>Paraneoptera</taxon>
        <taxon>Hemiptera</taxon>
        <taxon>Sternorrhyncha</taxon>
        <taxon>Aphidomorpha</taxon>
        <taxon>Aphidoidea</taxon>
        <taxon>Aphididae</taxon>
        <taxon>Aphidini</taxon>
        <taxon>Aphis</taxon>
        <taxon>Aphis</taxon>
    </lineage>
</organism>
<protein>
    <submittedName>
        <fullName evidence="1">Membrane metallo-endopeptidase-like 1</fullName>
    </submittedName>
</protein>
<sequence length="113" mass="13128">MHKIGNISIHQCYRSRLYGVELELYCVGSFEEHFEGKGISSFTISQNGNEISRVQSLLFIIIYNVNIQKKYSKKKVSISILTFSNNDIISDQSIRSAKQNHVYDRILTEKFIY</sequence>
<dbReference type="EMBL" id="VUJU01000772">
    <property type="protein sequence ID" value="KAF0768424.1"/>
    <property type="molecule type" value="Genomic_DNA"/>
</dbReference>
<accession>A0A6G0ZBY0</accession>
<name>A0A6G0ZBY0_APHCR</name>
<comment type="caution">
    <text evidence="1">The sequence shown here is derived from an EMBL/GenBank/DDBJ whole genome shotgun (WGS) entry which is preliminary data.</text>
</comment>
<dbReference type="AlphaFoldDB" id="A0A6G0ZBY0"/>
<reference evidence="1 2" key="1">
    <citation type="submission" date="2019-08" db="EMBL/GenBank/DDBJ databases">
        <title>Whole genome of Aphis craccivora.</title>
        <authorList>
            <person name="Voronova N.V."/>
            <person name="Shulinski R.S."/>
            <person name="Bandarenka Y.V."/>
            <person name="Zhorov D.G."/>
            <person name="Warner D."/>
        </authorList>
    </citation>
    <scope>NUCLEOTIDE SEQUENCE [LARGE SCALE GENOMIC DNA]</scope>
    <source>
        <strain evidence="1">180601</strain>
        <tissue evidence="1">Whole Body</tissue>
    </source>
</reference>
<gene>
    <name evidence="1" type="ORF">FWK35_00004528</name>
</gene>
<evidence type="ECO:0000313" key="1">
    <source>
        <dbReference type="EMBL" id="KAF0768424.1"/>
    </source>
</evidence>
<keyword evidence="2" id="KW-1185">Reference proteome</keyword>
<evidence type="ECO:0000313" key="2">
    <source>
        <dbReference type="Proteomes" id="UP000478052"/>
    </source>
</evidence>
<dbReference type="Proteomes" id="UP000478052">
    <property type="component" value="Unassembled WGS sequence"/>
</dbReference>
<proteinExistence type="predicted"/>